<dbReference type="PATRIC" id="fig|991778.3.peg.3833"/>
<dbReference type="AlphaFoldDB" id="F2AV56"/>
<accession>F2AV56</accession>
<dbReference type="Proteomes" id="UP000006222">
    <property type="component" value="Unassembled WGS sequence"/>
</dbReference>
<proteinExistence type="predicted"/>
<evidence type="ECO:0000313" key="2">
    <source>
        <dbReference type="Proteomes" id="UP000006222"/>
    </source>
</evidence>
<comment type="caution">
    <text evidence="1">The sequence shown here is derived from an EMBL/GenBank/DDBJ whole genome shotgun (WGS) entry which is preliminary data.</text>
</comment>
<sequence length="233" mass="25102">MNLPFRSPSRVVLAVVAVLLGAVSLTFAFLSFSSVEHLATGAAEKTILVDCDFDKFRQIMVRKNATAAIVGQSGMTLIDESVEDLQVDTSQDDRPILNAIRGQSKAEVQAVKKLRVSLNDPHIDADELTLRQRADIQPNSMSVVTQSIAAAANLEAYKTTLDARPKGSQTEVMLSIELDVLVTVPKAFVGRADREVQQSAASGVKQQAEGLQRFVAEHAGKRFILPELGGGSD</sequence>
<dbReference type="RefSeq" id="WP_007327516.1">
    <property type="nucleotide sequence ID" value="NZ_AFAR01000185.1"/>
</dbReference>
<organism evidence="1 2">
    <name type="scientific">Rhodopirellula baltica WH47</name>
    <dbReference type="NCBI Taxonomy" id="991778"/>
    <lineage>
        <taxon>Bacteria</taxon>
        <taxon>Pseudomonadati</taxon>
        <taxon>Planctomycetota</taxon>
        <taxon>Planctomycetia</taxon>
        <taxon>Pirellulales</taxon>
        <taxon>Pirellulaceae</taxon>
        <taxon>Rhodopirellula</taxon>
    </lineage>
</organism>
<dbReference type="EMBL" id="AFAR01000185">
    <property type="protein sequence ID" value="EGF26402.1"/>
    <property type="molecule type" value="Genomic_DNA"/>
</dbReference>
<reference evidence="1 2" key="1">
    <citation type="journal article" date="2013" name="Mar. Genomics">
        <title>Expression of sulfatases in Rhodopirellula baltica and the diversity of sulfatases in the genus Rhodopirellula.</title>
        <authorList>
            <person name="Wegner C.E."/>
            <person name="Richter-Heitmann T."/>
            <person name="Klindworth A."/>
            <person name="Klockow C."/>
            <person name="Richter M."/>
            <person name="Achstetter T."/>
            <person name="Glockner F.O."/>
            <person name="Harder J."/>
        </authorList>
    </citation>
    <scope>NUCLEOTIDE SEQUENCE [LARGE SCALE GENOMIC DNA]</scope>
    <source>
        <strain evidence="1 2">WH47</strain>
    </source>
</reference>
<evidence type="ECO:0000313" key="1">
    <source>
        <dbReference type="EMBL" id="EGF26402.1"/>
    </source>
</evidence>
<protein>
    <submittedName>
        <fullName evidence="1">Uncharacterized protein</fullName>
    </submittedName>
</protein>
<name>F2AV56_RHOBT</name>
<gene>
    <name evidence="1" type="ORF">RBWH47_01709</name>
</gene>